<proteinExistence type="predicted"/>
<organism evidence="1 2">
    <name type="scientific">Edhazardia aedis (strain USNM 41457)</name>
    <name type="common">Microsporidian parasite</name>
    <dbReference type="NCBI Taxonomy" id="1003232"/>
    <lineage>
        <taxon>Eukaryota</taxon>
        <taxon>Fungi</taxon>
        <taxon>Fungi incertae sedis</taxon>
        <taxon>Microsporidia</taxon>
        <taxon>Edhazardia</taxon>
    </lineage>
</organism>
<dbReference type="AlphaFoldDB" id="J9D4N4"/>
<evidence type="ECO:0000313" key="2">
    <source>
        <dbReference type="Proteomes" id="UP000003163"/>
    </source>
</evidence>
<dbReference type="HOGENOM" id="CLU_2250108_0_0_1"/>
<evidence type="ECO:0000313" key="1">
    <source>
        <dbReference type="EMBL" id="EJW02766.1"/>
    </source>
</evidence>
<accession>J9D4N4</accession>
<comment type="caution">
    <text evidence="1">The sequence shown here is derived from an EMBL/GenBank/DDBJ whole genome shotgun (WGS) entry which is preliminary data.</text>
</comment>
<dbReference type="EMBL" id="AFBI03000057">
    <property type="protein sequence ID" value="EJW02766.1"/>
    <property type="molecule type" value="Genomic_DNA"/>
</dbReference>
<protein>
    <submittedName>
        <fullName evidence="1">Uncharacterized protein</fullName>
    </submittedName>
</protein>
<reference evidence="2" key="2">
    <citation type="submission" date="2015-07" db="EMBL/GenBank/DDBJ databases">
        <title>Contrasting host-pathogen interactions and genome evolution in two generalist and specialist microsporidian pathogens of mosquitoes.</title>
        <authorList>
            <consortium name="The Broad Institute Genomics Platform"/>
            <consortium name="The Broad Institute Genome Sequencing Center for Infectious Disease"/>
            <person name="Cuomo C.A."/>
            <person name="Sanscrainte N.D."/>
            <person name="Goldberg J.M."/>
            <person name="Heiman D."/>
            <person name="Young S."/>
            <person name="Zeng Q."/>
            <person name="Becnel J.J."/>
            <person name="Birren B.W."/>
        </authorList>
    </citation>
    <scope>NUCLEOTIDE SEQUENCE [LARGE SCALE GENOMIC DNA]</scope>
    <source>
        <strain evidence="2">USNM 41457</strain>
    </source>
</reference>
<keyword evidence="2" id="KW-1185">Reference proteome</keyword>
<name>J9D4N4_EDHAE</name>
<dbReference type="VEuPathDB" id="MicrosporidiaDB:EDEG_02837"/>
<sequence>MSNHRLTSKVEISHRKKIYKKGLVLTRLIYNYDEEKTVLLVYLYVLYLNVCKKRIETLSIHYKSFIILKAKLLDRSKMHKLLYKYDLLKIQQRECIIFIFIKVF</sequence>
<dbReference type="Proteomes" id="UP000003163">
    <property type="component" value="Unassembled WGS sequence"/>
</dbReference>
<gene>
    <name evidence="1" type="ORF">EDEG_02837</name>
</gene>
<dbReference type="InParanoid" id="J9D4N4"/>
<reference evidence="1 2" key="1">
    <citation type="submission" date="2011-08" db="EMBL/GenBank/DDBJ databases">
        <authorList>
            <person name="Liu Z.J."/>
            <person name="Shi F.L."/>
            <person name="Lu J.Q."/>
            <person name="Li M."/>
            <person name="Wang Z.L."/>
        </authorList>
    </citation>
    <scope>NUCLEOTIDE SEQUENCE [LARGE SCALE GENOMIC DNA]</scope>
    <source>
        <strain evidence="1 2">USNM 41457</strain>
    </source>
</reference>